<protein>
    <submittedName>
        <fullName evidence="1">Uncharacterized protein</fullName>
    </submittedName>
</protein>
<dbReference type="EMBL" id="JARBHB010000001">
    <property type="protein sequence ID" value="KAJ8895507.1"/>
    <property type="molecule type" value="Genomic_DNA"/>
</dbReference>
<dbReference type="SUPFAM" id="SSF56112">
    <property type="entry name" value="Protein kinase-like (PK-like)"/>
    <property type="match status" value="1"/>
</dbReference>
<gene>
    <name evidence="1" type="ORF">PR048_000840</name>
</gene>
<dbReference type="PANTHER" id="PTHR11012:SF30">
    <property type="entry name" value="PROTEIN KINASE-LIKE DOMAIN-CONTAINING"/>
    <property type="match status" value="1"/>
</dbReference>
<proteinExistence type="predicted"/>
<dbReference type="Proteomes" id="UP001159363">
    <property type="component" value="Chromosome 1"/>
</dbReference>
<keyword evidence="2" id="KW-1185">Reference proteome</keyword>
<sequence>MMAMEGDSSKLWMNTAWTQKTFRDVEKDPSLLIIEYCVKDIGSKGDNYMSHMQLISIRLQRTGNKDSEMFLVVNNVPQGREVQKLIIETPSYPNEIKIFSHVFPKFQDILEAIVPGRFKPFAARHIFSQNNFPYFLIVNDLASEGFRIATRQHSLDIDHCLLIARTLGSVEDVRLVDFQQVVYSSCVIDLQHFIITSPSEEVRVAHTENILKECHKELCLTLQLLGQAKKAISSQ</sequence>
<evidence type="ECO:0000313" key="2">
    <source>
        <dbReference type="Proteomes" id="UP001159363"/>
    </source>
</evidence>
<name>A0ABQ9IGC1_9NEOP</name>
<comment type="caution">
    <text evidence="1">The sequence shown here is derived from an EMBL/GenBank/DDBJ whole genome shotgun (WGS) entry which is preliminary data.</text>
</comment>
<dbReference type="InterPro" id="IPR004119">
    <property type="entry name" value="EcKL"/>
</dbReference>
<dbReference type="Pfam" id="PF02958">
    <property type="entry name" value="EcKL"/>
    <property type="match status" value="2"/>
</dbReference>
<dbReference type="PANTHER" id="PTHR11012">
    <property type="entry name" value="PROTEIN KINASE-LIKE DOMAIN-CONTAINING"/>
    <property type="match status" value="1"/>
</dbReference>
<dbReference type="InterPro" id="IPR011009">
    <property type="entry name" value="Kinase-like_dom_sf"/>
</dbReference>
<accession>A0ABQ9IGC1</accession>
<reference evidence="1 2" key="1">
    <citation type="submission" date="2023-02" db="EMBL/GenBank/DDBJ databases">
        <title>LHISI_Scaffold_Assembly.</title>
        <authorList>
            <person name="Stuart O.P."/>
            <person name="Cleave R."/>
            <person name="Magrath M.J.L."/>
            <person name="Mikheyev A.S."/>
        </authorList>
    </citation>
    <scope>NUCLEOTIDE SEQUENCE [LARGE SCALE GENOMIC DNA]</scope>
    <source>
        <strain evidence="1">Daus_M_001</strain>
        <tissue evidence="1">Leg muscle</tissue>
    </source>
</reference>
<organism evidence="1 2">
    <name type="scientific">Dryococelus australis</name>
    <dbReference type="NCBI Taxonomy" id="614101"/>
    <lineage>
        <taxon>Eukaryota</taxon>
        <taxon>Metazoa</taxon>
        <taxon>Ecdysozoa</taxon>
        <taxon>Arthropoda</taxon>
        <taxon>Hexapoda</taxon>
        <taxon>Insecta</taxon>
        <taxon>Pterygota</taxon>
        <taxon>Neoptera</taxon>
        <taxon>Polyneoptera</taxon>
        <taxon>Phasmatodea</taxon>
        <taxon>Verophasmatodea</taxon>
        <taxon>Anareolatae</taxon>
        <taxon>Phasmatidae</taxon>
        <taxon>Eurycanthinae</taxon>
        <taxon>Dryococelus</taxon>
    </lineage>
</organism>
<evidence type="ECO:0000313" key="1">
    <source>
        <dbReference type="EMBL" id="KAJ8895507.1"/>
    </source>
</evidence>